<evidence type="ECO:0000256" key="2">
    <source>
        <dbReference type="ARBA" id="ARBA00023125"/>
    </source>
</evidence>
<dbReference type="STRING" id="695939.SAMN00790413_05737"/>
<dbReference type="EMBL" id="FWWU01000003">
    <property type="protein sequence ID" value="SMB79032.1"/>
    <property type="molecule type" value="Genomic_DNA"/>
</dbReference>
<accession>A0A1W1UDD3</accession>
<keyword evidence="3" id="KW-0804">Transcription</keyword>
<gene>
    <name evidence="5" type="ORF">SAMN00790413_05737</name>
</gene>
<dbReference type="PANTHER" id="PTHR42756:SF1">
    <property type="entry name" value="TRANSCRIPTIONAL REPRESSOR OF EMRAB OPERON"/>
    <property type="match status" value="1"/>
</dbReference>
<keyword evidence="6" id="KW-1185">Reference proteome</keyword>
<evidence type="ECO:0000256" key="1">
    <source>
        <dbReference type="ARBA" id="ARBA00023015"/>
    </source>
</evidence>
<dbReference type="SUPFAM" id="SSF46785">
    <property type="entry name" value="Winged helix' DNA-binding domain"/>
    <property type="match status" value="1"/>
</dbReference>
<dbReference type="PROSITE" id="PS50995">
    <property type="entry name" value="HTH_MARR_2"/>
    <property type="match status" value="1"/>
</dbReference>
<dbReference type="Gene3D" id="1.10.10.10">
    <property type="entry name" value="Winged helix-like DNA-binding domain superfamily/Winged helix DNA-binding domain"/>
    <property type="match status" value="1"/>
</dbReference>
<dbReference type="Proteomes" id="UP000192582">
    <property type="component" value="Unassembled WGS sequence"/>
</dbReference>
<evidence type="ECO:0000313" key="6">
    <source>
        <dbReference type="Proteomes" id="UP000192582"/>
    </source>
</evidence>
<sequence length="179" mass="19812">MTPFLTPAFLTRIRRDWEQVQPDIDPGPMLTVVLIDRLHTALGRQTERTYGAAGINAAGWDLLLTLYRSAPPQGLTPTQLSGLAAITGPSVSNRIDRLIQKGLIERQVAERDRRSVSIRLTTEGRALVERLLPEHLQRTSQIVAALDPEETRLFGQLAARLLAHLEAEERAPGDVQPAD</sequence>
<dbReference type="PRINTS" id="PR00598">
    <property type="entry name" value="HTHMARR"/>
</dbReference>
<dbReference type="SMART" id="SM00347">
    <property type="entry name" value="HTH_MARR"/>
    <property type="match status" value="1"/>
</dbReference>
<organism evidence="5 6">
    <name type="scientific">Deinococcus hopiensis KR-140</name>
    <dbReference type="NCBI Taxonomy" id="695939"/>
    <lineage>
        <taxon>Bacteria</taxon>
        <taxon>Thermotogati</taxon>
        <taxon>Deinococcota</taxon>
        <taxon>Deinococci</taxon>
        <taxon>Deinococcales</taxon>
        <taxon>Deinococcaceae</taxon>
        <taxon>Deinococcus</taxon>
    </lineage>
</organism>
<dbReference type="PANTHER" id="PTHR42756">
    <property type="entry name" value="TRANSCRIPTIONAL REGULATOR, MARR"/>
    <property type="match status" value="1"/>
</dbReference>
<dbReference type="OrthoDB" id="32523at2"/>
<keyword evidence="1" id="KW-0805">Transcription regulation</keyword>
<proteinExistence type="predicted"/>
<evidence type="ECO:0000313" key="5">
    <source>
        <dbReference type="EMBL" id="SMB79032.1"/>
    </source>
</evidence>
<keyword evidence="2" id="KW-0238">DNA-binding</keyword>
<dbReference type="AlphaFoldDB" id="A0A1W1UDD3"/>
<dbReference type="PROSITE" id="PS01117">
    <property type="entry name" value="HTH_MARR_1"/>
    <property type="match status" value="1"/>
</dbReference>
<reference evidence="5 6" key="1">
    <citation type="submission" date="2017-04" db="EMBL/GenBank/DDBJ databases">
        <authorList>
            <person name="Afonso C.L."/>
            <person name="Miller P.J."/>
            <person name="Scott M.A."/>
            <person name="Spackman E."/>
            <person name="Goraichik I."/>
            <person name="Dimitrov K.M."/>
            <person name="Suarez D.L."/>
            <person name="Swayne D.E."/>
        </authorList>
    </citation>
    <scope>NUCLEOTIDE SEQUENCE [LARGE SCALE GENOMIC DNA]</scope>
    <source>
        <strain evidence="5 6">KR-140</strain>
    </source>
</reference>
<feature type="domain" description="HTH marR-type" evidence="4">
    <location>
        <begin position="28"/>
        <end position="163"/>
    </location>
</feature>
<name>A0A1W1UDD3_9DEIO</name>
<dbReference type="InterPro" id="IPR036390">
    <property type="entry name" value="WH_DNA-bd_sf"/>
</dbReference>
<evidence type="ECO:0000256" key="3">
    <source>
        <dbReference type="ARBA" id="ARBA00023163"/>
    </source>
</evidence>
<dbReference type="Pfam" id="PF12802">
    <property type="entry name" value="MarR_2"/>
    <property type="match status" value="1"/>
</dbReference>
<dbReference type="InterPro" id="IPR023187">
    <property type="entry name" value="Tscrpt_reg_MarR-type_CS"/>
</dbReference>
<dbReference type="InterPro" id="IPR000835">
    <property type="entry name" value="HTH_MarR-typ"/>
</dbReference>
<evidence type="ECO:0000259" key="4">
    <source>
        <dbReference type="PROSITE" id="PS50995"/>
    </source>
</evidence>
<dbReference type="GO" id="GO:0003700">
    <property type="term" value="F:DNA-binding transcription factor activity"/>
    <property type="evidence" value="ECO:0007669"/>
    <property type="project" value="InterPro"/>
</dbReference>
<protein>
    <submittedName>
        <fullName evidence="5">Transcriptional regulator, MarR family</fullName>
    </submittedName>
</protein>
<dbReference type="InterPro" id="IPR036388">
    <property type="entry name" value="WH-like_DNA-bd_sf"/>
</dbReference>
<dbReference type="RefSeq" id="WP_084045385.1">
    <property type="nucleotide sequence ID" value="NZ_FWWU01000003.1"/>
</dbReference>
<dbReference type="GO" id="GO:0003677">
    <property type="term" value="F:DNA binding"/>
    <property type="evidence" value="ECO:0007669"/>
    <property type="project" value="UniProtKB-KW"/>
</dbReference>